<gene>
    <name evidence="1" type="ORF">CH357_02115</name>
</gene>
<dbReference type="NCBIfam" id="NF047801">
    <property type="entry name" value="LIC10301_lipo"/>
    <property type="match status" value="1"/>
</dbReference>
<sequence>MASMKKILFSLAVLFLLISCQPPLQERILGIWERTSVCTADGQCKNSEPGKAPKLSIFRPGLAIYENPEDPENQRRIEYEFYEKETKSREPELIFRFLNLGFDIRYIVKKANKETLELLNPDLNNTEVYKKLGPAPE</sequence>
<name>A0A2M9XI85_9LEPT</name>
<dbReference type="PROSITE" id="PS51257">
    <property type="entry name" value="PROKAR_LIPOPROTEIN"/>
    <property type="match status" value="1"/>
</dbReference>
<protein>
    <recommendedName>
        <fullName evidence="3">Lipoprotein</fullName>
    </recommendedName>
</protein>
<evidence type="ECO:0000313" key="1">
    <source>
        <dbReference type="EMBL" id="PJZ27369.1"/>
    </source>
</evidence>
<dbReference type="OrthoDB" id="339341at2"/>
<keyword evidence="2" id="KW-1185">Reference proteome</keyword>
<evidence type="ECO:0000313" key="2">
    <source>
        <dbReference type="Proteomes" id="UP000232196"/>
    </source>
</evidence>
<accession>A0A2M9XI85</accession>
<proteinExistence type="predicted"/>
<dbReference type="EMBL" id="NPDN01000001">
    <property type="protein sequence ID" value="PJZ27369.1"/>
    <property type="molecule type" value="Genomic_DNA"/>
</dbReference>
<evidence type="ECO:0008006" key="3">
    <source>
        <dbReference type="Google" id="ProtNLM"/>
    </source>
</evidence>
<reference evidence="1 2" key="1">
    <citation type="submission" date="2017-07" db="EMBL/GenBank/DDBJ databases">
        <title>Leptospira spp. isolated from tropical soils.</title>
        <authorList>
            <person name="Thibeaux R."/>
            <person name="Iraola G."/>
            <person name="Ferres I."/>
            <person name="Bierque E."/>
            <person name="Girault D."/>
            <person name="Soupe-Gilbert M.-E."/>
            <person name="Picardeau M."/>
            <person name="Goarant C."/>
        </authorList>
    </citation>
    <scope>NUCLEOTIDE SEQUENCE [LARGE SCALE GENOMIC DNA]</scope>
    <source>
        <strain evidence="1 2">MCA1-C-A1</strain>
    </source>
</reference>
<dbReference type="Proteomes" id="UP000232196">
    <property type="component" value="Unassembled WGS sequence"/>
</dbReference>
<comment type="caution">
    <text evidence="1">The sequence shown here is derived from an EMBL/GenBank/DDBJ whole genome shotgun (WGS) entry which is preliminary data.</text>
</comment>
<organism evidence="1 2">
    <name type="scientific">Leptospira hartskeerlii</name>
    <dbReference type="NCBI Taxonomy" id="2023177"/>
    <lineage>
        <taxon>Bacteria</taxon>
        <taxon>Pseudomonadati</taxon>
        <taxon>Spirochaetota</taxon>
        <taxon>Spirochaetia</taxon>
        <taxon>Leptospirales</taxon>
        <taxon>Leptospiraceae</taxon>
        <taxon>Leptospira</taxon>
    </lineage>
</organism>
<dbReference type="AlphaFoldDB" id="A0A2M9XI85"/>